<name>A0A9X6SSH4_BACCE</name>
<accession>A0A9X6SSH4</accession>
<evidence type="ECO:0000313" key="1">
    <source>
        <dbReference type="EMBL" id="PDZ94282.1"/>
    </source>
</evidence>
<dbReference type="RefSeq" id="WP_098007123.1">
    <property type="nucleotide sequence ID" value="NZ_NUJB01000045.1"/>
</dbReference>
<gene>
    <name evidence="1" type="ORF">CON36_34535</name>
</gene>
<dbReference type="EMBL" id="NVMX01000221">
    <property type="protein sequence ID" value="PDZ94282.1"/>
    <property type="molecule type" value="Genomic_DNA"/>
</dbReference>
<dbReference type="AlphaFoldDB" id="A0A9X6SSH4"/>
<proteinExistence type="predicted"/>
<organism evidence="1 2">
    <name type="scientific">Bacillus cereus</name>
    <dbReference type="NCBI Taxonomy" id="1396"/>
    <lineage>
        <taxon>Bacteria</taxon>
        <taxon>Bacillati</taxon>
        <taxon>Bacillota</taxon>
        <taxon>Bacilli</taxon>
        <taxon>Bacillales</taxon>
        <taxon>Bacillaceae</taxon>
        <taxon>Bacillus</taxon>
        <taxon>Bacillus cereus group</taxon>
    </lineage>
</organism>
<protein>
    <submittedName>
        <fullName evidence="1">Uncharacterized protein</fullName>
    </submittedName>
</protein>
<dbReference type="Proteomes" id="UP000219922">
    <property type="component" value="Unassembled WGS sequence"/>
</dbReference>
<sequence>MTLILKIKANSTPMKEIFTVDMNEEEIEKSIEGFDMIFVVKNKTNPQIGKLAAKVAKELGILSIGIASISSLDCLDSEIPNNPLPQFLKEERRKAYLGKDLI</sequence>
<evidence type="ECO:0000313" key="2">
    <source>
        <dbReference type="Proteomes" id="UP000219922"/>
    </source>
</evidence>
<comment type="caution">
    <text evidence="1">The sequence shown here is derived from an EMBL/GenBank/DDBJ whole genome shotgun (WGS) entry which is preliminary data.</text>
</comment>
<reference evidence="1 2" key="1">
    <citation type="submission" date="2017-09" db="EMBL/GenBank/DDBJ databases">
        <title>Large-scale bioinformatics analysis of Bacillus genomes uncovers conserved roles of natural products in bacterial physiology.</title>
        <authorList>
            <consortium name="Agbiome Team Llc"/>
            <person name="Bleich R.M."/>
            <person name="Grubbs K.J."/>
            <person name="Santa Maria K.C."/>
            <person name="Allen S.E."/>
            <person name="Farag S."/>
            <person name="Shank E.A."/>
            <person name="Bowers A."/>
        </authorList>
    </citation>
    <scope>NUCLEOTIDE SEQUENCE [LARGE SCALE GENOMIC DNA]</scope>
    <source>
        <strain evidence="1 2">AFS092789</strain>
    </source>
</reference>